<dbReference type="Pfam" id="PF14155">
    <property type="entry name" value="DUF4307"/>
    <property type="match status" value="1"/>
</dbReference>
<keyword evidence="1" id="KW-0472">Membrane</keyword>
<feature type="transmembrane region" description="Helical" evidence="1">
    <location>
        <begin position="13"/>
        <end position="33"/>
    </location>
</feature>
<organism evidence="2 3">
    <name type="scientific">Luteipulveratus flavus</name>
    <dbReference type="NCBI Taxonomy" id="3031728"/>
    <lineage>
        <taxon>Bacteria</taxon>
        <taxon>Bacillati</taxon>
        <taxon>Actinomycetota</taxon>
        <taxon>Actinomycetes</taxon>
        <taxon>Micrococcales</taxon>
        <taxon>Dermacoccaceae</taxon>
        <taxon>Luteipulveratus</taxon>
    </lineage>
</organism>
<proteinExistence type="predicted"/>
<name>A0ABT6C562_9MICO</name>
<accession>A0ABT6C562</accession>
<evidence type="ECO:0000256" key="1">
    <source>
        <dbReference type="SAM" id="Phobius"/>
    </source>
</evidence>
<keyword evidence="3" id="KW-1185">Reference proteome</keyword>
<dbReference type="EMBL" id="JAROAV010000008">
    <property type="protein sequence ID" value="MDF8263199.1"/>
    <property type="molecule type" value="Genomic_DNA"/>
</dbReference>
<dbReference type="RefSeq" id="WP_277190970.1">
    <property type="nucleotide sequence ID" value="NZ_JAROAV010000008.1"/>
</dbReference>
<evidence type="ECO:0000313" key="2">
    <source>
        <dbReference type="EMBL" id="MDF8263199.1"/>
    </source>
</evidence>
<gene>
    <name evidence="2" type="ORF">P4R38_02915</name>
</gene>
<dbReference type="Proteomes" id="UP001528912">
    <property type="component" value="Unassembled WGS sequence"/>
</dbReference>
<keyword evidence="1" id="KW-1133">Transmembrane helix</keyword>
<evidence type="ECO:0000313" key="3">
    <source>
        <dbReference type="Proteomes" id="UP001528912"/>
    </source>
</evidence>
<protein>
    <submittedName>
        <fullName evidence="2">DUF4307 domain-containing protein</fullName>
    </submittedName>
</protein>
<keyword evidence="1" id="KW-0812">Transmembrane</keyword>
<dbReference type="InterPro" id="IPR025443">
    <property type="entry name" value="DUF4307"/>
</dbReference>
<comment type="caution">
    <text evidence="2">The sequence shown here is derived from an EMBL/GenBank/DDBJ whole genome shotgun (WGS) entry which is preliminary data.</text>
</comment>
<reference evidence="2 3" key="1">
    <citation type="submission" date="2023-03" db="EMBL/GenBank/DDBJ databases">
        <title>YIM 133296 draft genome.</title>
        <authorList>
            <person name="Xiong L."/>
        </authorList>
    </citation>
    <scope>NUCLEOTIDE SEQUENCE [LARGE SCALE GENOMIC DNA]</scope>
    <source>
        <strain evidence="2 3">YIM 133296</strain>
    </source>
</reference>
<sequence length="121" mass="12862">MALPRPVPGQAKWWLIGGIGITLGIVLATWWGVAASQGVSWNDAGHTVVDDRSVQVRFDVTADTGKGVSCQVKALAVDHSVVGSRTVTYPPSKYRSTRYVATIATTQRATTATVDGCDYVP</sequence>